<name>A0A5C3MRM1_9AGAM</name>
<keyword evidence="4" id="KW-1185">Reference proteome</keyword>
<dbReference type="OrthoDB" id="2641762at2759"/>
<protein>
    <submittedName>
        <fullName evidence="3">Uncharacterized protein</fullName>
    </submittedName>
</protein>
<dbReference type="EMBL" id="ML213523">
    <property type="protein sequence ID" value="TFK47513.1"/>
    <property type="molecule type" value="Genomic_DNA"/>
</dbReference>
<feature type="region of interest" description="Disordered" evidence="1">
    <location>
        <begin position="392"/>
        <end position="425"/>
    </location>
</feature>
<dbReference type="AlphaFoldDB" id="A0A5C3MRM1"/>
<sequence length="488" mass="53886">MASIILSPRATITYTPADSTWLATCLLQGTIAASVAYGIVFTLHFSCMYMLLSEHHPRRYRLMAYNGIIFVLATAAFALQDRWNHKIFIHYDGYPGGPAKYFMDHVDDWLNVASMAIQIIMNWLVDLLVLHQFWITQRNKLTHHSGARYERWLICLPATMLFTSVGLGCAFLAQLSRNGLSIYSTASTALAVCYTAVSVAHNVITTGLIILEIRRVGRASNRTDGGYLSAFIEVLVESAALYTVIATIFIILYGVDSLLANALAPLLRQIQAICPLLISSRAALQRDRRLRSLSSQQSMNIRPMPRLLDTGAQDSSRDHDAKFSSEKGAIRLPFTVSRPRYARRMKTLPSLPKLVVERPRTDCTPSATPVHSTPRDSCCKCSFANASPMMNTPSTYGDSESPYSASPNPLPSRLRPPLPCHSPMAQTSYGSSDAYRTYAGSAPWSPFDSKCSLASSRNPNTDCSPDRSYGDGVSLHNIDSVIDIDHVC</sequence>
<organism evidence="3 4">
    <name type="scientific">Heliocybe sulcata</name>
    <dbReference type="NCBI Taxonomy" id="5364"/>
    <lineage>
        <taxon>Eukaryota</taxon>
        <taxon>Fungi</taxon>
        <taxon>Dikarya</taxon>
        <taxon>Basidiomycota</taxon>
        <taxon>Agaricomycotina</taxon>
        <taxon>Agaricomycetes</taxon>
        <taxon>Gloeophyllales</taxon>
        <taxon>Gloeophyllaceae</taxon>
        <taxon>Heliocybe</taxon>
    </lineage>
</organism>
<evidence type="ECO:0000256" key="1">
    <source>
        <dbReference type="SAM" id="MobiDB-lite"/>
    </source>
</evidence>
<keyword evidence="2" id="KW-0812">Transmembrane</keyword>
<feature type="transmembrane region" description="Helical" evidence="2">
    <location>
        <begin position="231"/>
        <end position="254"/>
    </location>
</feature>
<gene>
    <name evidence="3" type="ORF">OE88DRAFT_1665682</name>
</gene>
<dbReference type="Proteomes" id="UP000305948">
    <property type="component" value="Unassembled WGS sequence"/>
</dbReference>
<feature type="transmembrane region" description="Helical" evidence="2">
    <location>
        <begin position="20"/>
        <end position="41"/>
    </location>
</feature>
<keyword evidence="2" id="KW-1133">Transmembrane helix</keyword>
<feature type="transmembrane region" description="Helical" evidence="2">
    <location>
        <begin position="152"/>
        <end position="175"/>
    </location>
</feature>
<accession>A0A5C3MRM1</accession>
<feature type="transmembrane region" description="Helical" evidence="2">
    <location>
        <begin position="62"/>
        <end position="79"/>
    </location>
</feature>
<feature type="compositionally biased region" description="Pro residues" evidence="1">
    <location>
        <begin position="408"/>
        <end position="420"/>
    </location>
</feature>
<feature type="compositionally biased region" description="Polar residues" evidence="1">
    <location>
        <begin position="392"/>
        <end position="405"/>
    </location>
</feature>
<reference evidence="3 4" key="1">
    <citation type="journal article" date="2019" name="Nat. Ecol. Evol.">
        <title>Megaphylogeny resolves global patterns of mushroom evolution.</title>
        <authorList>
            <person name="Varga T."/>
            <person name="Krizsan K."/>
            <person name="Foldi C."/>
            <person name="Dima B."/>
            <person name="Sanchez-Garcia M."/>
            <person name="Sanchez-Ramirez S."/>
            <person name="Szollosi G.J."/>
            <person name="Szarkandi J.G."/>
            <person name="Papp V."/>
            <person name="Albert L."/>
            <person name="Andreopoulos W."/>
            <person name="Angelini C."/>
            <person name="Antonin V."/>
            <person name="Barry K.W."/>
            <person name="Bougher N.L."/>
            <person name="Buchanan P."/>
            <person name="Buyck B."/>
            <person name="Bense V."/>
            <person name="Catcheside P."/>
            <person name="Chovatia M."/>
            <person name="Cooper J."/>
            <person name="Damon W."/>
            <person name="Desjardin D."/>
            <person name="Finy P."/>
            <person name="Geml J."/>
            <person name="Haridas S."/>
            <person name="Hughes K."/>
            <person name="Justo A."/>
            <person name="Karasinski D."/>
            <person name="Kautmanova I."/>
            <person name="Kiss B."/>
            <person name="Kocsube S."/>
            <person name="Kotiranta H."/>
            <person name="LaButti K.M."/>
            <person name="Lechner B.E."/>
            <person name="Liimatainen K."/>
            <person name="Lipzen A."/>
            <person name="Lukacs Z."/>
            <person name="Mihaltcheva S."/>
            <person name="Morgado L.N."/>
            <person name="Niskanen T."/>
            <person name="Noordeloos M.E."/>
            <person name="Ohm R.A."/>
            <person name="Ortiz-Santana B."/>
            <person name="Ovrebo C."/>
            <person name="Racz N."/>
            <person name="Riley R."/>
            <person name="Savchenko A."/>
            <person name="Shiryaev A."/>
            <person name="Soop K."/>
            <person name="Spirin V."/>
            <person name="Szebenyi C."/>
            <person name="Tomsovsky M."/>
            <person name="Tulloss R.E."/>
            <person name="Uehling J."/>
            <person name="Grigoriev I.V."/>
            <person name="Vagvolgyi C."/>
            <person name="Papp T."/>
            <person name="Martin F.M."/>
            <person name="Miettinen O."/>
            <person name="Hibbett D.S."/>
            <person name="Nagy L.G."/>
        </authorList>
    </citation>
    <scope>NUCLEOTIDE SEQUENCE [LARGE SCALE GENOMIC DNA]</scope>
    <source>
        <strain evidence="3 4">OMC1185</strain>
    </source>
</reference>
<proteinExistence type="predicted"/>
<keyword evidence="2" id="KW-0472">Membrane</keyword>
<evidence type="ECO:0000256" key="2">
    <source>
        <dbReference type="SAM" id="Phobius"/>
    </source>
</evidence>
<feature type="transmembrane region" description="Helical" evidence="2">
    <location>
        <begin position="109"/>
        <end position="131"/>
    </location>
</feature>
<evidence type="ECO:0000313" key="3">
    <source>
        <dbReference type="EMBL" id="TFK47513.1"/>
    </source>
</evidence>
<evidence type="ECO:0000313" key="4">
    <source>
        <dbReference type="Proteomes" id="UP000305948"/>
    </source>
</evidence>
<feature type="transmembrane region" description="Helical" evidence="2">
    <location>
        <begin position="187"/>
        <end position="211"/>
    </location>
</feature>